<dbReference type="PROSITE" id="PS51257">
    <property type="entry name" value="PROKAR_LIPOPROTEIN"/>
    <property type="match status" value="1"/>
</dbReference>
<proteinExistence type="predicted"/>
<evidence type="ECO:0000259" key="1">
    <source>
        <dbReference type="Pfam" id="PF24041"/>
    </source>
</evidence>
<evidence type="ECO:0000313" key="2">
    <source>
        <dbReference type="EMBL" id="MRX23760.1"/>
    </source>
</evidence>
<sequence>MRRRDALKALGIGALTATAGCLGGFERQSAWRDPPLVENRPDAVYLPAITEGMKMYGMTKTGPYGVALSYSYPHRFWSVAGSELQKTVVEADDSLHLMASVWDHETGAVLPFDAGVSIELLRDGTLVSEEVAYPMLSQQMGMHYGSNYVLDGEGDYEARVNVGGTSLHRTGSFAGRFETAETATFEFTFDTDELYDVELERLGDEAGTPGAVPAMKMMNMPMGAAPGIGSLPGTHLGRQTSGDAFFDAFVVEDGTQFDADGAYLYVSARTPYNEFILPMMGVRGTVERDGAAIADGERLRRTLDPELGYHYGLPVDSVESGDTVTLTVDVPPQVARHDGYETAFLSFDSMQFEA</sequence>
<gene>
    <name evidence="2" type="ORF">GJR96_17600</name>
</gene>
<dbReference type="AlphaFoldDB" id="A0A6A8GP21"/>
<dbReference type="Gene3D" id="2.60.40.2480">
    <property type="entry name" value="Periplasmic metal-binding protein Tp34-type"/>
    <property type="match status" value="1"/>
</dbReference>
<dbReference type="InterPro" id="IPR038482">
    <property type="entry name" value="Tp34-type_sf"/>
</dbReference>
<dbReference type="InterPro" id="IPR055774">
    <property type="entry name" value="DUF7350"/>
</dbReference>
<protein>
    <submittedName>
        <fullName evidence="2">Iron transporter</fullName>
    </submittedName>
</protein>
<dbReference type="RefSeq" id="WP_151164822.1">
    <property type="nucleotide sequence ID" value="NZ_WKJO01000003.1"/>
</dbReference>
<comment type="caution">
    <text evidence="2">The sequence shown here is derived from an EMBL/GenBank/DDBJ whole genome shotgun (WGS) entry which is preliminary data.</text>
</comment>
<keyword evidence="3" id="KW-1185">Reference proteome</keyword>
<reference evidence="2 3" key="1">
    <citation type="submission" date="2019-11" db="EMBL/GenBank/DDBJ databases">
        <title>Whole genome sequence of Haloferax sp. MBLA0076.</title>
        <authorList>
            <person name="Seo M.-J."/>
            <person name="Cho E.-S."/>
        </authorList>
    </citation>
    <scope>NUCLEOTIDE SEQUENCE [LARGE SCALE GENOMIC DNA]</scope>
    <source>
        <strain evidence="2 3">MBLA0076</strain>
    </source>
</reference>
<dbReference type="EMBL" id="WKJO01000003">
    <property type="protein sequence ID" value="MRX23760.1"/>
    <property type="molecule type" value="Genomic_DNA"/>
</dbReference>
<evidence type="ECO:0000313" key="3">
    <source>
        <dbReference type="Proteomes" id="UP000439022"/>
    </source>
</evidence>
<feature type="domain" description="DUF7350" evidence="1">
    <location>
        <begin position="230"/>
        <end position="352"/>
    </location>
</feature>
<accession>A0A6A8GP21</accession>
<dbReference type="Pfam" id="PF24041">
    <property type="entry name" value="DUF7350"/>
    <property type="match status" value="1"/>
</dbReference>
<name>A0A6A8GP21_9EURY</name>
<organism evidence="2 3">
    <name type="scientific">Haloferax litoreum</name>
    <dbReference type="NCBI Taxonomy" id="2666140"/>
    <lineage>
        <taxon>Archaea</taxon>
        <taxon>Methanobacteriati</taxon>
        <taxon>Methanobacteriota</taxon>
        <taxon>Stenosarchaea group</taxon>
        <taxon>Halobacteria</taxon>
        <taxon>Halobacteriales</taxon>
        <taxon>Haloferacaceae</taxon>
        <taxon>Haloferax</taxon>
    </lineage>
</organism>
<dbReference type="Proteomes" id="UP000439022">
    <property type="component" value="Unassembled WGS sequence"/>
</dbReference>